<evidence type="ECO:0000313" key="8">
    <source>
        <dbReference type="EMBL" id="SGY19148.1"/>
    </source>
</evidence>
<evidence type="ECO:0000256" key="2">
    <source>
        <dbReference type="ARBA" id="ARBA00012028"/>
    </source>
</evidence>
<dbReference type="InterPro" id="IPR005952">
    <property type="entry name" value="Phosphogly_mut1"/>
</dbReference>
<feature type="binding site" evidence="6">
    <location>
        <begin position="35"/>
        <end position="36"/>
    </location>
    <ligand>
        <name>substrate</name>
    </ligand>
</feature>
<feature type="active site" description="Proton donor/acceptor" evidence="5">
    <location>
        <position position="102"/>
    </location>
</feature>
<dbReference type="CDD" id="cd07067">
    <property type="entry name" value="HP_PGM_like"/>
    <property type="match status" value="1"/>
</dbReference>
<name>A0A2X0LYI4_9BASI</name>
<protein>
    <recommendedName>
        <fullName evidence="2">phosphoglycerate mutase (2,3-diphosphoglycerate-dependent)</fullName>
        <ecNumber evidence="2">5.4.2.11</ecNumber>
    </recommendedName>
</protein>
<dbReference type="Proteomes" id="UP000249464">
    <property type="component" value="Unassembled WGS sequence"/>
</dbReference>
<dbReference type="GO" id="GO:0006096">
    <property type="term" value="P:glycolytic process"/>
    <property type="evidence" value="ECO:0007669"/>
    <property type="project" value="UniProtKB-KW"/>
</dbReference>
<reference evidence="8 9" key="1">
    <citation type="submission" date="2016-11" db="EMBL/GenBank/DDBJ databases">
        <authorList>
            <person name="Jaros S."/>
            <person name="Januszkiewicz K."/>
            <person name="Wedrychowicz H."/>
        </authorList>
    </citation>
    <scope>NUCLEOTIDE SEQUENCE [LARGE SCALE GENOMIC DNA]</scope>
</reference>
<feature type="binding site" evidence="6">
    <location>
        <begin position="129"/>
        <end position="130"/>
    </location>
    <ligand>
        <name>substrate</name>
    </ligand>
</feature>
<dbReference type="PANTHER" id="PTHR11931">
    <property type="entry name" value="PHOSPHOGLYCERATE MUTASE"/>
    <property type="match status" value="1"/>
</dbReference>
<organism evidence="8 9">
    <name type="scientific">Microbotryum silenes-dioicae</name>
    <dbReference type="NCBI Taxonomy" id="796604"/>
    <lineage>
        <taxon>Eukaryota</taxon>
        <taxon>Fungi</taxon>
        <taxon>Dikarya</taxon>
        <taxon>Basidiomycota</taxon>
        <taxon>Pucciniomycotina</taxon>
        <taxon>Microbotryomycetes</taxon>
        <taxon>Microbotryales</taxon>
        <taxon>Microbotryaceae</taxon>
        <taxon>Microbotryum</taxon>
    </lineage>
</organism>
<dbReference type="AlphaFoldDB" id="A0A2X0LYI4"/>
<keyword evidence="9" id="KW-1185">Reference proteome</keyword>
<dbReference type="InterPro" id="IPR013078">
    <property type="entry name" value="His_Pase_superF_clade-1"/>
</dbReference>
<evidence type="ECO:0000256" key="5">
    <source>
        <dbReference type="PIRSR" id="PIRSR613078-1"/>
    </source>
</evidence>
<sequence>MRSKPDLSDVLTSLLAYSTGPKHGESEWNKLNLFTGWKNPELTEVGRSEALAGAQALKKGGHAHFDVAFTSVLKRANDTLAIILKEIGQEDLETFKSEKLNERDYGDLTGLNKDDARKKFGEEQVHIWRRSFDVPPPGGESLKLTADRVLPYYESEIKPRLAKGEKVLVAAHGNSLRAMIMALEGLSGEEILKVELSTGVPIVYTLDADGKVLSKEVLRLPNIPSRGLLLLRNPFCNYPTRSH</sequence>
<keyword evidence="4" id="KW-0413">Isomerase</keyword>
<evidence type="ECO:0000256" key="7">
    <source>
        <dbReference type="PIRSR" id="PIRSR613078-3"/>
    </source>
</evidence>
<dbReference type="Gene3D" id="3.40.50.1240">
    <property type="entry name" value="Phosphoglycerate mutase-like"/>
    <property type="match status" value="1"/>
</dbReference>
<dbReference type="EMBL" id="FQNC01000016">
    <property type="protein sequence ID" value="SGY19148.1"/>
    <property type="molecule type" value="Genomic_DNA"/>
</dbReference>
<evidence type="ECO:0000256" key="1">
    <source>
        <dbReference type="ARBA" id="ARBA00006717"/>
    </source>
</evidence>
<feature type="binding site" evidence="6">
    <location>
        <begin position="102"/>
        <end position="105"/>
    </location>
    <ligand>
        <name>substrate</name>
    </ligand>
</feature>
<dbReference type="NCBIfam" id="TIGR01258">
    <property type="entry name" value="pgm_1"/>
    <property type="match status" value="2"/>
</dbReference>
<dbReference type="STRING" id="796604.A0A2X0LYI4"/>
<proteinExistence type="inferred from homology"/>
<feature type="active site" description="Tele-phosphohistidine intermediate" evidence="5">
    <location>
        <position position="23"/>
    </location>
</feature>
<evidence type="ECO:0000313" key="9">
    <source>
        <dbReference type="Proteomes" id="UP000249464"/>
    </source>
</evidence>
<feature type="binding site" evidence="6">
    <location>
        <position position="75"/>
    </location>
    <ligand>
        <name>substrate</name>
    </ligand>
</feature>
<evidence type="ECO:0000256" key="3">
    <source>
        <dbReference type="ARBA" id="ARBA00023152"/>
    </source>
</evidence>
<accession>A0A2X0LYI4</accession>
<feature type="site" description="Transition state stabilizer" evidence="7">
    <location>
        <position position="172"/>
    </location>
</feature>
<dbReference type="Pfam" id="PF00300">
    <property type="entry name" value="His_Phos_1"/>
    <property type="match status" value="1"/>
</dbReference>
<dbReference type="GO" id="GO:0004619">
    <property type="term" value="F:phosphoglycerate mutase activity"/>
    <property type="evidence" value="ECO:0007669"/>
    <property type="project" value="UniProtKB-EC"/>
</dbReference>
<evidence type="ECO:0000256" key="4">
    <source>
        <dbReference type="ARBA" id="ARBA00023235"/>
    </source>
</evidence>
<dbReference type="HAMAP" id="MF_01039">
    <property type="entry name" value="PGAM_GpmA"/>
    <property type="match status" value="1"/>
</dbReference>
<gene>
    <name evidence="8" type="primary">BQ5605_C014g07572</name>
    <name evidence="8" type="ORF">BQ5605_C014G07572</name>
</gene>
<keyword evidence="3" id="KW-0324">Glycolysis</keyword>
<comment type="similarity">
    <text evidence="1">Belongs to the phosphoglycerate mutase family. BPG-dependent PGAM subfamily.</text>
</comment>
<dbReference type="SUPFAM" id="SSF53254">
    <property type="entry name" value="Phosphoglycerate mutase-like"/>
    <property type="match status" value="1"/>
</dbReference>
<dbReference type="SMART" id="SM00855">
    <property type="entry name" value="PGAM"/>
    <property type="match status" value="1"/>
</dbReference>
<dbReference type="EC" id="5.4.2.11" evidence="2"/>
<dbReference type="InterPro" id="IPR029033">
    <property type="entry name" value="His_PPase_superfam"/>
</dbReference>
<feature type="binding site" evidence="6">
    <location>
        <position position="113"/>
    </location>
    <ligand>
        <name>substrate</name>
    </ligand>
</feature>
<feature type="binding site" evidence="6">
    <location>
        <begin position="173"/>
        <end position="174"/>
    </location>
    <ligand>
        <name>substrate</name>
    </ligand>
</feature>
<evidence type="ECO:0000256" key="6">
    <source>
        <dbReference type="PIRSR" id="PIRSR613078-2"/>
    </source>
</evidence>